<dbReference type="Proteomes" id="UP000028725">
    <property type="component" value="Unassembled WGS sequence"/>
</dbReference>
<gene>
    <name evidence="1" type="ORF">DB31_6527</name>
</gene>
<evidence type="ECO:0000313" key="1">
    <source>
        <dbReference type="EMBL" id="KFE69552.1"/>
    </source>
</evidence>
<keyword evidence="2" id="KW-1185">Reference proteome</keyword>
<dbReference type="EMBL" id="JMCB01000004">
    <property type="protein sequence ID" value="KFE69552.1"/>
    <property type="molecule type" value="Genomic_DNA"/>
</dbReference>
<sequence length="62" mass="7032">MKGLSREDARAVEQVLIELYGLQKNGGTLLNRINSIARSNPRYADLLRRGKKLLESIDYQAD</sequence>
<reference evidence="1 2" key="1">
    <citation type="submission" date="2014-04" db="EMBL/GenBank/DDBJ databases">
        <title>Genome assembly of Hyalangium minutum DSM 14724.</title>
        <authorList>
            <person name="Sharma G."/>
            <person name="Subramanian S."/>
        </authorList>
    </citation>
    <scope>NUCLEOTIDE SEQUENCE [LARGE SCALE GENOMIC DNA]</scope>
    <source>
        <strain evidence="1 2">DSM 14724</strain>
    </source>
</reference>
<organism evidence="1 2">
    <name type="scientific">Hyalangium minutum</name>
    <dbReference type="NCBI Taxonomy" id="394096"/>
    <lineage>
        <taxon>Bacteria</taxon>
        <taxon>Pseudomonadati</taxon>
        <taxon>Myxococcota</taxon>
        <taxon>Myxococcia</taxon>
        <taxon>Myxococcales</taxon>
        <taxon>Cystobacterineae</taxon>
        <taxon>Archangiaceae</taxon>
        <taxon>Hyalangium</taxon>
    </lineage>
</organism>
<protein>
    <submittedName>
        <fullName evidence="1">Uncharacterized protein</fullName>
    </submittedName>
</protein>
<proteinExistence type="predicted"/>
<dbReference type="AlphaFoldDB" id="A0A085WPD9"/>
<name>A0A085WPD9_9BACT</name>
<comment type="caution">
    <text evidence="1">The sequence shown here is derived from an EMBL/GenBank/DDBJ whole genome shotgun (WGS) entry which is preliminary data.</text>
</comment>
<accession>A0A085WPD9</accession>
<dbReference type="STRING" id="394096.DB31_6527"/>
<evidence type="ECO:0000313" key="2">
    <source>
        <dbReference type="Proteomes" id="UP000028725"/>
    </source>
</evidence>